<dbReference type="AlphaFoldDB" id="A0A2T5F0Z0"/>
<dbReference type="InterPro" id="IPR050625">
    <property type="entry name" value="ParA/MinD_ATPase"/>
</dbReference>
<gene>
    <name evidence="5" type="ORF">CWO07_02310</name>
</gene>
<evidence type="ECO:0000256" key="1">
    <source>
        <dbReference type="ARBA" id="ARBA00022741"/>
    </source>
</evidence>
<dbReference type="GO" id="GO:0051782">
    <property type="term" value="P:negative regulation of cell division"/>
    <property type="evidence" value="ECO:0007669"/>
    <property type="project" value="TreeGrafter"/>
</dbReference>
<proteinExistence type="predicted"/>
<sequence length="348" mass="38230">MENKSCKTIAVVSGKGGSGKTMLTATIAKILDESGSSVLLIDADFGTAGLTYYLGLNEVSNISVGLTNLFSTLEKTALPYEKVIEPLKSYNHTDFIGVGDHRRYKENGESDFFHDYFEQFITQIKEEKGYDYIIVDCRGGIDDESLTACKSSDEIVIVAETDTTSFQATQYLVDTLYDNGVSDKLSGFFVNKVFDDPSILIRNGVVSFKTRCLSSIPFDLDAIKSFIVGEVPKITSVYTSQIWQGLKEIELFESIAKPPLRKLDSKQFSIFSFRDRNISLGSYFVSSSLFLLVCSVVFGLVTNGDANPETLSILVLCLMLSVASISDGLKKGIGRTLSSIFSLISTKK</sequence>
<reference evidence="5 6" key="1">
    <citation type="submission" date="2017-11" db="EMBL/GenBank/DDBJ databases">
        <title>Population delineation of vibrios coincides with oyster pathogenicity.</title>
        <authorList>
            <person name="Bruto M."/>
            <person name="Labreuche Y."/>
            <person name="James A."/>
            <person name="Piel D."/>
            <person name="Chenivesse S."/>
            <person name="Petton B."/>
            <person name="Polz M.F."/>
            <person name="Le Roux F."/>
        </authorList>
    </citation>
    <scope>NUCLEOTIDE SEQUENCE [LARGE SCALE GENOMIC DNA]</scope>
    <source>
        <strain evidence="5 6">FF_144</strain>
    </source>
</reference>
<dbReference type="InterPro" id="IPR025669">
    <property type="entry name" value="AAA_dom"/>
</dbReference>
<dbReference type="GO" id="GO:0005829">
    <property type="term" value="C:cytosol"/>
    <property type="evidence" value="ECO:0007669"/>
    <property type="project" value="TreeGrafter"/>
</dbReference>
<feature type="transmembrane region" description="Helical" evidence="3">
    <location>
        <begin position="311"/>
        <end position="329"/>
    </location>
</feature>
<dbReference type="GO" id="GO:0005524">
    <property type="term" value="F:ATP binding"/>
    <property type="evidence" value="ECO:0007669"/>
    <property type="project" value="UniProtKB-KW"/>
</dbReference>
<comment type="caution">
    <text evidence="5">The sequence shown here is derived from an EMBL/GenBank/DDBJ whole genome shotgun (WGS) entry which is preliminary data.</text>
</comment>
<dbReference type="GO" id="GO:0009898">
    <property type="term" value="C:cytoplasmic side of plasma membrane"/>
    <property type="evidence" value="ECO:0007669"/>
    <property type="project" value="TreeGrafter"/>
</dbReference>
<organism evidence="5 6">
    <name type="scientific">Vibrio splendidus</name>
    <dbReference type="NCBI Taxonomy" id="29497"/>
    <lineage>
        <taxon>Bacteria</taxon>
        <taxon>Pseudomonadati</taxon>
        <taxon>Pseudomonadota</taxon>
        <taxon>Gammaproteobacteria</taxon>
        <taxon>Vibrionales</taxon>
        <taxon>Vibrionaceae</taxon>
        <taxon>Vibrio</taxon>
    </lineage>
</organism>
<evidence type="ECO:0000313" key="6">
    <source>
        <dbReference type="Proteomes" id="UP000244197"/>
    </source>
</evidence>
<dbReference type="SUPFAM" id="SSF52540">
    <property type="entry name" value="P-loop containing nucleoside triphosphate hydrolases"/>
    <property type="match status" value="1"/>
</dbReference>
<keyword evidence="3" id="KW-0472">Membrane</keyword>
<protein>
    <recommendedName>
        <fullName evidence="4">AAA domain-containing protein</fullName>
    </recommendedName>
</protein>
<accession>A0A2T5F0Z0</accession>
<feature type="domain" description="AAA" evidence="4">
    <location>
        <begin position="7"/>
        <end position="176"/>
    </location>
</feature>
<feature type="transmembrane region" description="Helical" evidence="3">
    <location>
        <begin position="280"/>
        <end position="299"/>
    </location>
</feature>
<dbReference type="Pfam" id="PF13614">
    <property type="entry name" value="AAA_31"/>
    <property type="match status" value="1"/>
</dbReference>
<dbReference type="EMBL" id="PIFK01000003">
    <property type="protein sequence ID" value="PTP39422.1"/>
    <property type="molecule type" value="Genomic_DNA"/>
</dbReference>
<keyword evidence="3" id="KW-1133">Transmembrane helix</keyword>
<keyword evidence="1" id="KW-0547">Nucleotide-binding</keyword>
<name>A0A2T5F0Z0_VIBSP</name>
<dbReference type="RefSeq" id="WP_017088461.1">
    <property type="nucleotide sequence ID" value="NZ_PIFK01000003.1"/>
</dbReference>
<evidence type="ECO:0000256" key="3">
    <source>
        <dbReference type="SAM" id="Phobius"/>
    </source>
</evidence>
<keyword evidence="2" id="KW-0067">ATP-binding</keyword>
<dbReference type="InterPro" id="IPR027417">
    <property type="entry name" value="P-loop_NTPase"/>
</dbReference>
<keyword evidence="3" id="KW-0812">Transmembrane</keyword>
<dbReference type="Gene3D" id="3.40.50.300">
    <property type="entry name" value="P-loop containing nucleotide triphosphate hydrolases"/>
    <property type="match status" value="1"/>
</dbReference>
<dbReference type="PANTHER" id="PTHR43384:SF6">
    <property type="entry name" value="SEPTUM SITE-DETERMINING PROTEIN MIND HOMOLOG, CHLOROPLASTIC"/>
    <property type="match status" value="1"/>
</dbReference>
<evidence type="ECO:0000313" key="5">
    <source>
        <dbReference type="EMBL" id="PTP39422.1"/>
    </source>
</evidence>
<dbReference type="GO" id="GO:0016887">
    <property type="term" value="F:ATP hydrolysis activity"/>
    <property type="evidence" value="ECO:0007669"/>
    <property type="project" value="TreeGrafter"/>
</dbReference>
<evidence type="ECO:0000256" key="2">
    <source>
        <dbReference type="ARBA" id="ARBA00022840"/>
    </source>
</evidence>
<evidence type="ECO:0000259" key="4">
    <source>
        <dbReference type="Pfam" id="PF13614"/>
    </source>
</evidence>
<dbReference type="PANTHER" id="PTHR43384">
    <property type="entry name" value="SEPTUM SITE-DETERMINING PROTEIN MIND HOMOLOG, CHLOROPLASTIC-RELATED"/>
    <property type="match status" value="1"/>
</dbReference>
<dbReference type="Proteomes" id="UP000244197">
    <property type="component" value="Unassembled WGS sequence"/>
</dbReference>